<dbReference type="InterPro" id="IPR030390">
    <property type="entry name" value="MeTrfase_TrmA_AS"/>
</dbReference>
<dbReference type="RefSeq" id="WP_120193624.1">
    <property type="nucleotide sequence ID" value="NZ_RAPK01000010.1"/>
</dbReference>
<dbReference type="Pfam" id="PF01938">
    <property type="entry name" value="TRAM"/>
    <property type="match status" value="1"/>
</dbReference>
<keyword evidence="3 6" id="KW-0808">Transferase</keyword>
<dbReference type="Pfam" id="PF05958">
    <property type="entry name" value="tRNA_U5-meth_tr"/>
    <property type="match status" value="1"/>
</dbReference>
<evidence type="ECO:0000256" key="4">
    <source>
        <dbReference type="ARBA" id="ARBA00022691"/>
    </source>
</evidence>
<accession>A0A419UZG8</accession>
<gene>
    <name evidence="9" type="ORF">ATL39_2452</name>
</gene>
<keyword evidence="1" id="KW-0408">Iron</keyword>
<dbReference type="FunFam" id="3.40.50.150:FF:000009">
    <property type="entry name" value="23S rRNA (Uracil(1939)-C(5))-methyltransferase RlmD"/>
    <property type="match status" value="1"/>
</dbReference>
<dbReference type="NCBIfam" id="TIGR00479">
    <property type="entry name" value="rumA"/>
    <property type="match status" value="1"/>
</dbReference>
<organism evidence="9 10">
    <name type="scientific">Sinobaca qinghaiensis</name>
    <dbReference type="NCBI Taxonomy" id="342944"/>
    <lineage>
        <taxon>Bacteria</taxon>
        <taxon>Bacillati</taxon>
        <taxon>Bacillota</taxon>
        <taxon>Bacilli</taxon>
        <taxon>Bacillales</taxon>
        <taxon>Sporolactobacillaceae</taxon>
        <taxon>Sinobaca</taxon>
    </lineage>
</organism>
<dbReference type="PROSITE" id="PS01230">
    <property type="entry name" value="TRMA_1"/>
    <property type="match status" value="1"/>
</dbReference>
<feature type="binding site" evidence="6">
    <location>
        <position position="296"/>
    </location>
    <ligand>
        <name>S-adenosyl-L-methionine</name>
        <dbReference type="ChEBI" id="CHEBI:59789"/>
    </ligand>
</feature>
<feature type="binding site" evidence="6">
    <location>
        <position position="325"/>
    </location>
    <ligand>
        <name>S-adenosyl-L-methionine</name>
        <dbReference type="ChEBI" id="CHEBI:59789"/>
    </ligand>
</feature>
<dbReference type="Gene3D" id="2.40.50.1070">
    <property type="match status" value="1"/>
</dbReference>
<keyword evidence="1" id="KW-0479">Metal-binding</keyword>
<dbReference type="AlphaFoldDB" id="A0A419UZG8"/>
<feature type="binding site" evidence="6">
    <location>
        <position position="346"/>
    </location>
    <ligand>
        <name>S-adenosyl-L-methionine</name>
        <dbReference type="ChEBI" id="CHEBI:59789"/>
    </ligand>
</feature>
<feature type="binding site" evidence="6">
    <location>
        <position position="394"/>
    </location>
    <ligand>
        <name>S-adenosyl-L-methionine</name>
        <dbReference type="ChEBI" id="CHEBI:59789"/>
    </ligand>
</feature>
<dbReference type="GO" id="GO:0070475">
    <property type="term" value="P:rRNA base methylation"/>
    <property type="evidence" value="ECO:0007669"/>
    <property type="project" value="TreeGrafter"/>
</dbReference>
<dbReference type="PROSITE" id="PS50926">
    <property type="entry name" value="TRAM"/>
    <property type="match status" value="1"/>
</dbReference>
<dbReference type="GO" id="GO:0051539">
    <property type="term" value="F:4 iron, 4 sulfur cluster binding"/>
    <property type="evidence" value="ECO:0007669"/>
    <property type="project" value="UniProtKB-KW"/>
</dbReference>
<dbReference type="InterPro" id="IPR029063">
    <property type="entry name" value="SAM-dependent_MTases_sf"/>
</dbReference>
<dbReference type="EMBL" id="RAPK01000010">
    <property type="protein sequence ID" value="RKD71062.1"/>
    <property type="molecule type" value="Genomic_DNA"/>
</dbReference>
<comment type="similarity">
    <text evidence="6">Belongs to the class I-like SAM-binding methyltransferase superfamily. RNA M5U methyltransferase family.</text>
</comment>
<dbReference type="InterPro" id="IPR010280">
    <property type="entry name" value="U5_MeTrfase_fam"/>
</dbReference>
<dbReference type="FunFam" id="2.40.50.1070:FF:000003">
    <property type="entry name" value="23S rRNA (Uracil-5-)-methyltransferase RumA"/>
    <property type="match status" value="1"/>
</dbReference>
<dbReference type="CDD" id="cd02440">
    <property type="entry name" value="AdoMet_MTases"/>
    <property type="match status" value="1"/>
</dbReference>
<proteinExistence type="inferred from homology"/>
<evidence type="ECO:0000256" key="2">
    <source>
        <dbReference type="ARBA" id="ARBA00022603"/>
    </source>
</evidence>
<dbReference type="InterPro" id="IPR012340">
    <property type="entry name" value="NA-bd_OB-fold"/>
</dbReference>
<evidence type="ECO:0000256" key="3">
    <source>
        <dbReference type="ARBA" id="ARBA00022679"/>
    </source>
</evidence>
<dbReference type="SUPFAM" id="SSF50249">
    <property type="entry name" value="Nucleic acid-binding proteins"/>
    <property type="match status" value="1"/>
</dbReference>
<dbReference type="PANTHER" id="PTHR11061">
    <property type="entry name" value="RNA M5U METHYLTRANSFERASE"/>
    <property type="match status" value="1"/>
</dbReference>
<evidence type="ECO:0000313" key="9">
    <source>
        <dbReference type="EMBL" id="RKD71062.1"/>
    </source>
</evidence>
<dbReference type="GO" id="GO:0070041">
    <property type="term" value="F:rRNA (uridine-C5-)-methyltransferase activity"/>
    <property type="evidence" value="ECO:0007669"/>
    <property type="project" value="UniProtKB-ARBA"/>
</dbReference>
<dbReference type="InterPro" id="IPR002792">
    <property type="entry name" value="TRAM_dom"/>
</dbReference>
<keyword evidence="2 6" id="KW-0489">Methyltransferase</keyword>
<keyword evidence="1" id="KW-0004">4Fe-4S</keyword>
<dbReference type="FunFam" id="2.40.50.140:FF:000097">
    <property type="entry name" value="23S rRNA (uracil(1939)-C(5))-methyltransferase RlmD"/>
    <property type="match status" value="1"/>
</dbReference>
<dbReference type="Proteomes" id="UP000285120">
    <property type="component" value="Unassembled WGS sequence"/>
</dbReference>
<evidence type="ECO:0000256" key="5">
    <source>
        <dbReference type="ARBA" id="ARBA00023014"/>
    </source>
</evidence>
<dbReference type="Gene3D" id="2.40.50.140">
    <property type="entry name" value="Nucleic acid-binding proteins"/>
    <property type="match status" value="1"/>
</dbReference>
<name>A0A419UZG8_9BACL</name>
<dbReference type="Gene3D" id="3.40.50.150">
    <property type="entry name" value="Vaccinia Virus protein VP39"/>
    <property type="match status" value="1"/>
</dbReference>
<dbReference type="PANTHER" id="PTHR11061:SF45">
    <property type="match status" value="1"/>
</dbReference>
<evidence type="ECO:0000313" key="10">
    <source>
        <dbReference type="Proteomes" id="UP000285120"/>
    </source>
</evidence>
<feature type="active site" evidence="7">
    <location>
        <position position="421"/>
    </location>
</feature>
<evidence type="ECO:0000256" key="7">
    <source>
        <dbReference type="PROSITE-ProRule" id="PRU10015"/>
    </source>
</evidence>
<keyword evidence="10" id="KW-1185">Reference proteome</keyword>
<comment type="caution">
    <text evidence="9">The sequence shown here is derived from an EMBL/GenBank/DDBJ whole genome shotgun (WGS) entry which is preliminary data.</text>
</comment>
<evidence type="ECO:0000256" key="1">
    <source>
        <dbReference type="ARBA" id="ARBA00022485"/>
    </source>
</evidence>
<dbReference type="OrthoDB" id="9804590at2"/>
<evidence type="ECO:0000256" key="6">
    <source>
        <dbReference type="PROSITE-ProRule" id="PRU01024"/>
    </source>
</evidence>
<reference evidence="9 10" key="1">
    <citation type="submission" date="2018-09" db="EMBL/GenBank/DDBJ databases">
        <title>Genomic Encyclopedia of Archaeal and Bacterial Type Strains, Phase II (KMG-II): from individual species to whole genera.</title>
        <authorList>
            <person name="Goeker M."/>
        </authorList>
    </citation>
    <scope>NUCLEOTIDE SEQUENCE [LARGE SCALE GENOMIC DNA]</scope>
    <source>
        <strain evidence="9 10">DSM 17008</strain>
    </source>
</reference>
<keyword evidence="4 6" id="KW-0949">S-adenosyl-L-methionine</keyword>
<protein>
    <submittedName>
        <fullName evidence="9">23S rRNA (Uracil-5-)-methyltransferase RumA</fullName>
    </submittedName>
</protein>
<feature type="active site" description="Nucleophile" evidence="6">
    <location>
        <position position="421"/>
    </location>
</feature>
<dbReference type="SUPFAM" id="SSF53335">
    <property type="entry name" value="S-adenosyl-L-methionine-dependent methyltransferases"/>
    <property type="match status" value="1"/>
</dbReference>
<keyword evidence="5" id="KW-0411">Iron-sulfur</keyword>
<dbReference type="PROSITE" id="PS51687">
    <property type="entry name" value="SAM_MT_RNA_M5U"/>
    <property type="match status" value="1"/>
</dbReference>
<feature type="domain" description="TRAM" evidence="8">
    <location>
        <begin position="10"/>
        <end position="70"/>
    </location>
</feature>
<evidence type="ECO:0000259" key="8">
    <source>
        <dbReference type="PROSITE" id="PS50926"/>
    </source>
</evidence>
<sequence length="467" mass="51971">MKQHNRTSKDVLLKKHEEIPLTIKKLGINGEGIGFFKRKAVFVAGALPGEEIVASISVVKPNYTEAVVKKIRKASPERVSPPCPVYDQCGGCQIQHISYKGQLENKRDIVAQAFERYTKKYKVTVKEVKGMKDPWHYRNKSQWQLQKKEGKTAAGLYSLDSHRLVDLTGTGCMVEHPLVERINQKTAAVIKELDLPIYDAKRKKNGLRTIAVRISTAENTAQLTFISSSDDLPNKKKVISRIKQEIPEVVSIFLNVQPSRTSTVFGEKTEHLWGSKIITETLESYSYSLSPQAFFQLNPSQTIVLYNEAKKAAGLTGEERIVDAYCGSGTIGIWMADQAKEGRGMDIEKASINNASENAAAYGFSHLTFYEGAAEKLLPQWKQEGWQPDVVFVDPPRTGCDDVFLDTIAQIKPKKLVYISCNPSTLAKDAGVLLEKGFSIGEVQPVDMFPQTAQVEAVTTFYSSSNE</sequence>